<dbReference type="InterPro" id="IPR006442">
    <property type="entry name" value="Antitoxin_Phd/YefM"/>
</dbReference>
<dbReference type="AlphaFoldDB" id="A0A327L3N6"/>
<comment type="caution">
    <text evidence="3">The sequence shown here is derived from an EMBL/GenBank/DDBJ whole genome shotgun (WGS) entry which is preliminary data.</text>
</comment>
<dbReference type="RefSeq" id="WP_111418034.1">
    <property type="nucleotide sequence ID" value="NZ_NPEX01000023.1"/>
</dbReference>
<evidence type="ECO:0000313" key="4">
    <source>
        <dbReference type="Proteomes" id="UP000249130"/>
    </source>
</evidence>
<organism evidence="3 4">
    <name type="scientific">Rhodoplanes roseus</name>
    <dbReference type="NCBI Taxonomy" id="29409"/>
    <lineage>
        <taxon>Bacteria</taxon>
        <taxon>Pseudomonadati</taxon>
        <taxon>Pseudomonadota</taxon>
        <taxon>Alphaproteobacteria</taxon>
        <taxon>Hyphomicrobiales</taxon>
        <taxon>Nitrobacteraceae</taxon>
        <taxon>Rhodoplanes</taxon>
    </lineage>
</organism>
<comment type="similarity">
    <text evidence="1 2">Belongs to the phD/YefM antitoxin family.</text>
</comment>
<dbReference type="NCBIfam" id="TIGR01552">
    <property type="entry name" value="phd_fam"/>
    <property type="match status" value="1"/>
</dbReference>
<comment type="function">
    <text evidence="2">Antitoxin component of a type II toxin-antitoxin (TA) system.</text>
</comment>
<dbReference type="EMBL" id="NPEX01000023">
    <property type="protein sequence ID" value="RAI45151.1"/>
    <property type="molecule type" value="Genomic_DNA"/>
</dbReference>
<gene>
    <name evidence="3" type="ORF">CH341_05505</name>
</gene>
<evidence type="ECO:0000256" key="1">
    <source>
        <dbReference type="ARBA" id="ARBA00009981"/>
    </source>
</evidence>
<evidence type="ECO:0000256" key="2">
    <source>
        <dbReference type="RuleBase" id="RU362080"/>
    </source>
</evidence>
<dbReference type="SUPFAM" id="SSF143120">
    <property type="entry name" value="YefM-like"/>
    <property type="match status" value="1"/>
</dbReference>
<dbReference type="InterPro" id="IPR036165">
    <property type="entry name" value="YefM-like_sf"/>
</dbReference>
<accession>A0A327L3N6</accession>
<name>A0A327L3N6_9BRAD</name>
<proteinExistence type="inferred from homology"/>
<reference evidence="3 4" key="1">
    <citation type="submission" date="2017-07" db="EMBL/GenBank/DDBJ databases">
        <title>Draft Genome Sequences of Select Purple Nonsulfur Bacteria.</title>
        <authorList>
            <person name="Lasarre B."/>
            <person name="Mckinlay J.B."/>
        </authorList>
    </citation>
    <scope>NUCLEOTIDE SEQUENCE [LARGE SCALE GENOMIC DNA]</scope>
    <source>
        <strain evidence="3 4">DSM 5909</strain>
    </source>
</reference>
<evidence type="ECO:0000313" key="3">
    <source>
        <dbReference type="EMBL" id="RAI45151.1"/>
    </source>
</evidence>
<sequence length="87" mass="9948">MKVSTADFIRNFGSLSDKALSEPVTITKNGRDRLVVLSAEEYARLKRRDRRVVTLEEFTEQEVALIAEAEVPPGHEHLDAELKDWRP</sequence>
<dbReference type="Proteomes" id="UP000249130">
    <property type="component" value="Unassembled WGS sequence"/>
</dbReference>
<protein>
    <recommendedName>
        <fullName evidence="2">Antitoxin</fullName>
    </recommendedName>
</protein>
<dbReference type="Gene3D" id="3.40.1620.10">
    <property type="entry name" value="YefM-like domain"/>
    <property type="match status" value="1"/>
</dbReference>
<dbReference type="OrthoDB" id="165038at2"/>
<keyword evidence="4" id="KW-1185">Reference proteome</keyword>
<dbReference type="Pfam" id="PF02604">
    <property type="entry name" value="PhdYeFM_antitox"/>
    <property type="match status" value="1"/>
</dbReference>